<dbReference type="Proteomes" id="UP000799754">
    <property type="component" value="Unassembled WGS sequence"/>
</dbReference>
<proteinExistence type="predicted"/>
<reference evidence="1" key="1">
    <citation type="journal article" date="2020" name="Stud. Mycol.">
        <title>101 Dothideomycetes genomes: a test case for predicting lifestyles and emergence of pathogens.</title>
        <authorList>
            <person name="Haridas S."/>
            <person name="Albert R."/>
            <person name="Binder M."/>
            <person name="Bloem J."/>
            <person name="Labutti K."/>
            <person name="Salamov A."/>
            <person name="Andreopoulos B."/>
            <person name="Baker S."/>
            <person name="Barry K."/>
            <person name="Bills G."/>
            <person name="Bluhm B."/>
            <person name="Cannon C."/>
            <person name="Castanera R."/>
            <person name="Culley D."/>
            <person name="Daum C."/>
            <person name="Ezra D."/>
            <person name="Gonzalez J."/>
            <person name="Henrissat B."/>
            <person name="Kuo A."/>
            <person name="Liang C."/>
            <person name="Lipzen A."/>
            <person name="Lutzoni F."/>
            <person name="Magnuson J."/>
            <person name="Mondo S."/>
            <person name="Nolan M."/>
            <person name="Ohm R."/>
            <person name="Pangilinan J."/>
            <person name="Park H.-J."/>
            <person name="Ramirez L."/>
            <person name="Alfaro M."/>
            <person name="Sun H."/>
            <person name="Tritt A."/>
            <person name="Yoshinaga Y."/>
            <person name="Zwiers L.-H."/>
            <person name="Turgeon B."/>
            <person name="Goodwin S."/>
            <person name="Spatafora J."/>
            <person name="Crous P."/>
            <person name="Grigoriev I."/>
        </authorList>
    </citation>
    <scope>NUCLEOTIDE SEQUENCE</scope>
    <source>
        <strain evidence="1">CBS 525.71</strain>
    </source>
</reference>
<evidence type="ECO:0000313" key="2">
    <source>
        <dbReference type="Proteomes" id="UP000799754"/>
    </source>
</evidence>
<name>A0ACB6S0Y9_9PLEO</name>
<gene>
    <name evidence="1" type="ORF">BU25DRAFT_448986</name>
</gene>
<evidence type="ECO:0000313" key="1">
    <source>
        <dbReference type="EMBL" id="KAF2626797.1"/>
    </source>
</evidence>
<dbReference type="EMBL" id="MU006719">
    <property type="protein sequence ID" value="KAF2626797.1"/>
    <property type="molecule type" value="Genomic_DNA"/>
</dbReference>
<protein>
    <submittedName>
        <fullName evidence="1">Uncharacterized protein</fullName>
    </submittedName>
</protein>
<sequence length="799" mass="88748">MQAATSSHGRPTSTRGEAASQPSVSRSGSCFPSQTVPAKYRRQTLFETTILTCRIAQVPGASVRSITATIMMEPPGKRLRILQSVEVDETKPDYVAAKQKQQEKFKGRLEKLFAKYGSMHESMSDEIDFKTGKVVVDRGHLRRVQRQMKRKGPGLLDSLLEPQSERDDTPDNGEERAGSEDELAPTQTRKRKRDSVEDGEEVAQNPDQHNMALVTSSSQAAPTAAAQENAPQIPNTPNPTANLLQQIQQTPLGQQAQAALIANLNQTIAQAVQQAVAPLLSILQITPNGQAAQAPIFPVPSPLPVTDNVRPAADPKWYFPPISVVKEASRIEYQRSSPPVMKEPPAQTTNRNGDRSPLVPRRRSPKVVIKRRRGITKTKQDSHVLEASVERPQSSHSLPALCRNANSCPDADPVVEDSLNCKAKGAGSAREKYHFTEEDDVYINKRRELHNMTFKEIKASKAKWLNWPISTFCNRWSAHLKDKKLHLRDTPRTGSIAQHDASIPPEHEEHFFSSIEIPETSSTSHHLPTPSSLEQEDNHIERAMIPSSSHFDDDELELLSLAGANITDMLPTHTSHYEDDTYPTPDEPLPSIEGAEFRNEDELQLEMLKFEESPTPEPTQPKVLLSTIPETQESVASVSSPTQKRTVNQKPKPKPMVTYRAASETSDDLDIIGANDEPATPHTYIKRESLTPQATRVLCSSPAIKTPRPIPQSLGMTAKSTGKLDRRAYLKEVKQSWARGKGKTPGSQNWRRSLNVLPMVRKKVRVDVEVGDSEDELAACYDINAPRVREGYNVPVYVQ</sequence>
<accession>A0ACB6S0Y9</accession>
<organism evidence="1 2">
    <name type="scientific">Macroventuria anomochaeta</name>
    <dbReference type="NCBI Taxonomy" id="301207"/>
    <lineage>
        <taxon>Eukaryota</taxon>
        <taxon>Fungi</taxon>
        <taxon>Dikarya</taxon>
        <taxon>Ascomycota</taxon>
        <taxon>Pezizomycotina</taxon>
        <taxon>Dothideomycetes</taxon>
        <taxon>Pleosporomycetidae</taxon>
        <taxon>Pleosporales</taxon>
        <taxon>Pleosporineae</taxon>
        <taxon>Didymellaceae</taxon>
        <taxon>Macroventuria</taxon>
    </lineage>
</organism>
<keyword evidence="2" id="KW-1185">Reference proteome</keyword>
<comment type="caution">
    <text evidence="1">The sequence shown here is derived from an EMBL/GenBank/DDBJ whole genome shotgun (WGS) entry which is preliminary data.</text>
</comment>